<dbReference type="EMBL" id="JBFDAA010000001">
    <property type="protein sequence ID" value="KAL1140937.1"/>
    <property type="molecule type" value="Genomic_DNA"/>
</dbReference>
<dbReference type="Proteomes" id="UP001558652">
    <property type="component" value="Unassembled WGS sequence"/>
</dbReference>
<evidence type="ECO:0000313" key="4">
    <source>
        <dbReference type="Proteomes" id="UP001558652"/>
    </source>
</evidence>
<feature type="signal peptide" evidence="2">
    <location>
        <begin position="1"/>
        <end position="17"/>
    </location>
</feature>
<evidence type="ECO:0000256" key="2">
    <source>
        <dbReference type="SAM" id="SignalP"/>
    </source>
</evidence>
<comment type="caution">
    <text evidence="3">The sequence shown here is derived from an EMBL/GenBank/DDBJ whole genome shotgun (WGS) entry which is preliminary data.</text>
</comment>
<protein>
    <submittedName>
        <fullName evidence="3">Uncharacterized protein</fullName>
    </submittedName>
</protein>
<feature type="chain" id="PRO_5044849936" evidence="2">
    <location>
        <begin position="18"/>
        <end position="786"/>
    </location>
</feature>
<feature type="region of interest" description="Disordered" evidence="1">
    <location>
        <begin position="452"/>
        <end position="482"/>
    </location>
</feature>
<feature type="region of interest" description="Disordered" evidence="1">
    <location>
        <begin position="252"/>
        <end position="290"/>
    </location>
</feature>
<feature type="region of interest" description="Disordered" evidence="1">
    <location>
        <begin position="27"/>
        <end position="57"/>
    </location>
</feature>
<accession>A0ABD0Z8R3</accession>
<name>A0ABD0Z8R3_9HEMI</name>
<sequence>MVEFSITFLVAFPFVAAEIERCRTKYERSKNSKSGKQKTPSNESKVPESGQERRSSSIVEEINNDPNFMRSCPAVKQACSIKYQLTESKSSMYSITIVYWGQIAKVYTKERVQPVKCLVRGSLAWVIFSIGHKLNIDNIKSLLKVHHDGIAFNFGEEKKHLHPKARSDGPRTYYKFGGDSDTGEWSCRLVEAVPGTIPPPPLPEEEEFESEVPKGSEIISSVRRQPDVSHRDAIIESLLRTEVYLAGRPEFDAAVEPKEEEEKSKETQINRTESINEDRPKPTGKKEKQVKKQIKITGDQLFFEWPHWSAGCFDPTERVPYIGLCLSVKRLMNEEQREIINTFGVYIKSVTGLPEKPVDAFSVNCLGVECCLGGAFPPFEVDPVPLVRPSSTVEIARVKTIFFANSDDRRVIESLQKECLHFKIYGFGRRNATENGGGCLFGTEPGDDGISNRVHNRPAPENVPTPTGKEAKKKKTQKKGPTVTKDDKLLIGFVSVDCSSFMRGEYRLDSSYHLTTQDTLDGHAKELKEWDTVMAINYEKKGKEEGIIQQSDFLTNDTQMQVVVQLSWASRVSCLANSLNQHGNYSCAILMITDREFAARLLRRLYKWNAAIPQNVCALQRMGFRLKNSRTEKEAARDLSNLPVDVRERLVTGFMVDCIEVTVMAIEGLATFSMPFLFSNIIQMHPKQGRMLYNSDILFTQRLYPELLTVSCVYAITLSQTLSSLVRHRRAYSDGSLPRPAWKALRSLDLLVRCATLRSALQQNLLPSAKDLLSLDVEFGVHVQLY</sequence>
<proteinExistence type="predicted"/>
<keyword evidence="2" id="KW-0732">Signal</keyword>
<organism evidence="3 4">
    <name type="scientific">Ranatra chinensis</name>
    <dbReference type="NCBI Taxonomy" id="642074"/>
    <lineage>
        <taxon>Eukaryota</taxon>
        <taxon>Metazoa</taxon>
        <taxon>Ecdysozoa</taxon>
        <taxon>Arthropoda</taxon>
        <taxon>Hexapoda</taxon>
        <taxon>Insecta</taxon>
        <taxon>Pterygota</taxon>
        <taxon>Neoptera</taxon>
        <taxon>Paraneoptera</taxon>
        <taxon>Hemiptera</taxon>
        <taxon>Heteroptera</taxon>
        <taxon>Panheteroptera</taxon>
        <taxon>Nepomorpha</taxon>
        <taxon>Nepidae</taxon>
        <taxon>Ranatrinae</taxon>
        <taxon>Ranatra</taxon>
    </lineage>
</organism>
<reference evidence="3 4" key="1">
    <citation type="submission" date="2024-07" db="EMBL/GenBank/DDBJ databases">
        <title>Chromosome-level genome assembly of the water stick insect Ranatra chinensis (Heteroptera: Nepidae).</title>
        <authorList>
            <person name="Liu X."/>
        </authorList>
    </citation>
    <scope>NUCLEOTIDE SEQUENCE [LARGE SCALE GENOMIC DNA]</scope>
    <source>
        <strain evidence="3">Cailab_2021Rc</strain>
        <tissue evidence="3">Muscle</tissue>
    </source>
</reference>
<evidence type="ECO:0000313" key="3">
    <source>
        <dbReference type="EMBL" id="KAL1140937.1"/>
    </source>
</evidence>
<feature type="compositionally biased region" description="Basic and acidic residues" evidence="1">
    <location>
        <begin position="252"/>
        <end position="287"/>
    </location>
</feature>
<gene>
    <name evidence="3" type="ORF">AAG570_000865</name>
</gene>
<evidence type="ECO:0000256" key="1">
    <source>
        <dbReference type="SAM" id="MobiDB-lite"/>
    </source>
</evidence>
<keyword evidence="4" id="KW-1185">Reference proteome</keyword>
<dbReference type="AlphaFoldDB" id="A0ABD0Z8R3"/>
<dbReference type="PANTHER" id="PTHR33667:SF7">
    <property type="entry name" value="RIKEN CDNA 1810020O05 GENE"/>
    <property type="match status" value="1"/>
</dbReference>
<dbReference type="PANTHER" id="PTHR33667">
    <property type="entry name" value="SI:DKEY-57N24.6"/>
    <property type="match status" value="1"/>
</dbReference>